<comment type="caution">
    <text evidence="1">The sequence shown here is derived from an EMBL/GenBank/DDBJ whole genome shotgun (WGS) entry which is preliminary data.</text>
</comment>
<name>A0A644ZAJ6_9ZZZZ</name>
<sequence length="54" mass="6159">MIFGIRDTGLYGTGLVSLFIKSHFFEYGTDETFTICRIINGKTRVKPQMFCFGT</sequence>
<dbReference type="EMBL" id="VSSQ01007380">
    <property type="protein sequence ID" value="MPM35733.1"/>
    <property type="molecule type" value="Genomic_DNA"/>
</dbReference>
<protein>
    <submittedName>
        <fullName evidence="1">Uncharacterized protein</fullName>
    </submittedName>
</protein>
<organism evidence="1">
    <name type="scientific">bioreactor metagenome</name>
    <dbReference type="NCBI Taxonomy" id="1076179"/>
    <lineage>
        <taxon>unclassified sequences</taxon>
        <taxon>metagenomes</taxon>
        <taxon>ecological metagenomes</taxon>
    </lineage>
</organism>
<evidence type="ECO:0000313" key="1">
    <source>
        <dbReference type="EMBL" id="MPM35733.1"/>
    </source>
</evidence>
<dbReference type="AlphaFoldDB" id="A0A644ZAJ6"/>
<accession>A0A644ZAJ6</accession>
<proteinExistence type="predicted"/>
<gene>
    <name evidence="1" type="ORF">SDC9_82326</name>
</gene>
<reference evidence="1" key="1">
    <citation type="submission" date="2019-08" db="EMBL/GenBank/DDBJ databases">
        <authorList>
            <person name="Kucharzyk K."/>
            <person name="Murdoch R.W."/>
            <person name="Higgins S."/>
            <person name="Loffler F."/>
        </authorList>
    </citation>
    <scope>NUCLEOTIDE SEQUENCE</scope>
</reference>